<dbReference type="GO" id="GO:0016020">
    <property type="term" value="C:membrane"/>
    <property type="evidence" value="ECO:0007669"/>
    <property type="project" value="UniProtKB-SubCell"/>
</dbReference>
<evidence type="ECO:0000256" key="3">
    <source>
        <dbReference type="ARBA" id="ARBA00022692"/>
    </source>
</evidence>
<evidence type="ECO:0000313" key="8">
    <source>
        <dbReference type="Proteomes" id="UP000295399"/>
    </source>
</evidence>
<dbReference type="InterPro" id="IPR038330">
    <property type="entry name" value="TspO/MBR-related_sf"/>
</dbReference>
<keyword evidence="3 6" id="KW-0812">Transmembrane</keyword>
<feature type="transmembrane region" description="Helical" evidence="6">
    <location>
        <begin position="45"/>
        <end position="64"/>
    </location>
</feature>
<gene>
    <name evidence="7" type="ORF">EV659_104119</name>
</gene>
<evidence type="ECO:0000256" key="4">
    <source>
        <dbReference type="ARBA" id="ARBA00022989"/>
    </source>
</evidence>
<accession>A0A4R2PIG9</accession>
<protein>
    <submittedName>
        <fullName evidence="7">TspO/MBR related protein</fullName>
    </submittedName>
</protein>
<evidence type="ECO:0000256" key="5">
    <source>
        <dbReference type="ARBA" id="ARBA00023136"/>
    </source>
</evidence>
<dbReference type="AlphaFoldDB" id="A0A4R2PIG9"/>
<dbReference type="Pfam" id="PF03073">
    <property type="entry name" value="TspO_MBR"/>
    <property type="match status" value="1"/>
</dbReference>
<dbReference type="PANTHER" id="PTHR10057">
    <property type="entry name" value="PERIPHERAL-TYPE BENZODIAZEPINE RECEPTOR"/>
    <property type="match status" value="1"/>
</dbReference>
<dbReference type="PIRSF" id="PIRSF005859">
    <property type="entry name" value="PBR"/>
    <property type="match status" value="1"/>
</dbReference>
<evidence type="ECO:0000256" key="6">
    <source>
        <dbReference type="SAM" id="Phobius"/>
    </source>
</evidence>
<evidence type="ECO:0000256" key="1">
    <source>
        <dbReference type="ARBA" id="ARBA00004141"/>
    </source>
</evidence>
<evidence type="ECO:0000256" key="2">
    <source>
        <dbReference type="ARBA" id="ARBA00007524"/>
    </source>
</evidence>
<keyword evidence="4 6" id="KW-1133">Transmembrane helix</keyword>
<dbReference type="Gene3D" id="1.20.1260.100">
    <property type="entry name" value="TspO/MBR protein"/>
    <property type="match status" value="1"/>
</dbReference>
<dbReference type="GO" id="GO:0033013">
    <property type="term" value="P:tetrapyrrole metabolic process"/>
    <property type="evidence" value="ECO:0007669"/>
    <property type="project" value="UniProtKB-ARBA"/>
</dbReference>
<name>A0A4R2PIG9_RHOSA</name>
<proteinExistence type="inferred from homology"/>
<dbReference type="InterPro" id="IPR004307">
    <property type="entry name" value="TspO_MBR"/>
</dbReference>
<dbReference type="EMBL" id="SLXO01000004">
    <property type="protein sequence ID" value="TCP35269.1"/>
    <property type="molecule type" value="Genomic_DNA"/>
</dbReference>
<dbReference type="FunFam" id="1.20.1260.100:FF:000001">
    <property type="entry name" value="translocator protein 2"/>
    <property type="match status" value="1"/>
</dbReference>
<dbReference type="InParanoid" id="A0A4R2PIG9"/>
<comment type="caution">
    <text evidence="7">The sequence shown here is derived from an EMBL/GenBank/DDBJ whole genome shotgun (WGS) entry which is preliminary data.</text>
</comment>
<dbReference type="NCBIfam" id="NF047825">
    <property type="entry name" value="T-richsensTspOAlph"/>
    <property type="match status" value="1"/>
</dbReference>
<reference evidence="7 8" key="1">
    <citation type="submission" date="2019-03" db="EMBL/GenBank/DDBJ databases">
        <title>Genomic Encyclopedia of Type Strains, Phase IV (KMG-IV): sequencing the most valuable type-strain genomes for metagenomic binning, comparative biology and taxonomic classification.</title>
        <authorList>
            <person name="Goeker M."/>
        </authorList>
    </citation>
    <scope>NUCLEOTIDE SEQUENCE [LARGE SCALE GENOMIC DNA]</scope>
    <source>
        <strain evidence="7 8">DSM 2132</strain>
    </source>
</reference>
<dbReference type="PANTHER" id="PTHR10057:SF0">
    <property type="entry name" value="TRANSLOCATOR PROTEIN"/>
    <property type="match status" value="1"/>
</dbReference>
<dbReference type="CDD" id="cd15904">
    <property type="entry name" value="TSPO_MBR"/>
    <property type="match status" value="1"/>
</dbReference>
<dbReference type="RefSeq" id="WP_200287358.1">
    <property type="nucleotide sequence ID" value="NZ_JACIGF010000004.1"/>
</dbReference>
<keyword evidence="5 6" id="KW-0472">Membrane</keyword>
<feature type="transmembrane region" description="Helical" evidence="6">
    <location>
        <begin position="101"/>
        <end position="121"/>
    </location>
</feature>
<evidence type="ECO:0000313" key="7">
    <source>
        <dbReference type="EMBL" id="TCP35269.1"/>
    </source>
</evidence>
<comment type="similarity">
    <text evidence="2">Belongs to the TspO/BZRP family.</text>
</comment>
<sequence>MTEILTFAGFLAACFAAATTGAVFKPGDWYRTLDKPVWTPPDWLFPIAWGVLYLTIAAAGWLILRSAGWPAAAPALAVYGAQLVANAAWSPLFFGLKRIDWGLAGVVVLWLSIVATIAMFYPLNATAAWLLVPYLAWATFAGALNFDIWRRNRKGRAGLASSAS</sequence>
<feature type="transmembrane region" description="Helical" evidence="6">
    <location>
        <begin position="127"/>
        <end position="146"/>
    </location>
</feature>
<dbReference type="Proteomes" id="UP000295399">
    <property type="component" value="Unassembled WGS sequence"/>
</dbReference>
<organism evidence="7 8">
    <name type="scientific">Rhodothalassium salexigens DSM 2132</name>
    <dbReference type="NCBI Taxonomy" id="1188247"/>
    <lineage>
        <taxon>Bacteria</taxon>
        <taxon>Pseudomonadati</taxon>
        <taxon>Pseudomonadota</taxon>
        <taxon>Alphaproteobacteria</taxon>
        <taxon>Rhodothalassiales</taxon>
        <taxon>Rhodothalassiaceae</taxon>
        <taxon>Rhodothalassium</taxon>
    </lineage>
</organism>
<keyword evidence="8" id="KW-1185">Reference proteome</keyword>
<comment type="subcellular location">
    <subcellularLocation>
        <location evidence="1">Membrane</location>
        <topology evidence="1">Multi-pass membrane protein</topology>
    </subcellularLocation>
</comment>